<dbReference type="AlphaFoldDB" id="A0A0R1RJC4"/>
<name>A0A0R1RJC4_9LACO</name>
<evidence type="ECO:0000313" key="1">
    <source>
        <dbReference type="EMBL" id="KRL56839.1"/>
    </source>
</evidence>
<protein>
    <submittedName>
        <fullName evidence="1">Uncharacterized protein</fullName>
    </submittedName>
</protein>
<accession>A0A0R1RJC4</accession>
<evidence type="ECO:0000313" key="2">
    <source>
        <dbReference type="Proteomes" id="UP000051999"/>
    </source>
</evidence>
<sequence>MWGKSYPQIGKTNPQVQWILDFKKRYFHRILTTKYTNPQPFEKLSTPPIFSVDNFSKAIVLNVI</sequence>
<dbReference type="Proteomes" id="UP000051999">
    <property type="component" value="Unassembled WGS sequence"/>
</dbReference>
<dbReference type="PATRIC" id="fig|1114972.6.peg.1146"/>
<reference evidence="1 2" key="1">
    <citation type="journal article" date="2015" name="Genome Announc.">
        <title>Expanding the biotechnology potential of lactobacilli through comparative genomics of 213 strains and associated genera.</title>
        <authorList>
            <person name="Sun Z."/>
            <person name="Harris H.M."/>
            <person name="McCann A."/>
            <person name="Guo C."/>
            <person name="Argimon S."/>
            <person name="Zhang W."/>
            <person name="Yang X."/>
            <person name="Jeffery I.B."/>
            <person name="Cooney J.C."/>
            <person name="Kagawa T.F."/>
            <person name="Liu W."/>
            <person name="Song Y."/>
            <person name="Salvetti E."/>
            <person name="Wrobel A."/>
            <person name="Rasinkangas P."/>
            <person name="Parkhill J."/>
            <person name="Rea M.C."/>
            <person name="O'Sullivan O."/>
            <person name="Ritari J."/>
            <person name="Douillard F.P."/>
            <person name="Paul Ross R."/>
            <person name="Yang R."/>
            <person name="Briner A.E."/>
            <person name="Felis G.E."/>
            <person name="de Vos W.M."/>
            <person name="Barrangou R."/>
            <person name="Klaenhammer T.R."/>
            <person name="Caufield P.W."/>
            <person name="Cui Y."/>
            <person name="Zhang H."/>
            <person name="O'Toole P.W."/>
        </authorList>
    </citation>
    <scope>NUCLEOTIDE SEQUENCE [LARGE SCALE GENOMIC DNA]</scope>
    <source>
        <strain evidence="1 2">DSM 15814</strain>
    </source>
</reference>
<gene>
    <name evidence="1" type="ORF">FD35_GL001132</name>
</gene>
<organism evidence="1 2">
    <name type="scientific">Furfurilactobacillus rossiae DSM 15814</name>
    <dbReference type="NCBI Taxonomy" id="1114972"/>
    <lineage>
        <taxon>Bacteria</taxon>
        <taxon>Bacillati</taxon>
        <taxon>Bacillota</taxon>
        <taxon>Bacilli</taxon>
        <taxon>Lactobacillales</taxon>
        <taxon>Lactobacillaceae</taxon>
        <taxon>Furfurilactobacillus</taxon>
    </lineage>
</organism>
<keyword evidence="2" id="KW-1185">Reference proteome</keyword>
<proteinExistence type="predicted"/>
<dbReference type="EMBL" id="AZFF01000002">
    <property type="protein sequence ID" value="KRL56839.1"/>
    <property type="molecule type" value="Genomic_DNA"/>
</dbReference>
<comment type="caution">
    <text evidence="1">The sequence shown here is derived from an EMBL/GenBank/DDBJ whole genome shotgun (WGS) entry which is preliminary data.</text>
</comment>